<dbReference type="RefSeq" id="WP_110043012.1">
    <property type="nucleotide sequence ID" value="NZ_CP054609.1"/>
</dbReference>
<organism evidence="1 2">
    <name type="scientific">Paenibacillus cellulosilyticus</name>
    <dbReference type="NCBI Taxonomy" id="375489"/>
    <lineage>
        <taxon>Bacteria</taxon>
        <taxon>Bacillati</taxon>
        <taxon>Bacillota</taxon>
        <taxon>Bacilli</taxon>
        <taxon>Bacillales</taxon>
        <taxon>Paenibacillaceae</taxon>
        <taxon>Paenibacillus</taxon>
    </lineage>
</organism>
<protein>
    <submittedName>
        <fullName evidence="1">Uncharacterized protein</fullName>
    </submittedName>
</protein>
<dbReference type="EMBL" id="QGTQ01000003">
    <property type="protein sequence ID" value="PWW06332.1"/>
    <property type="molecule type" value="Genomic_DNA"/>
</dbReference>
<dbReference type="OrthoDB" id="2629980at2"/>
<dbReference type="Proteomes" id="UP000246635">
    <property type="component" value="Unassembled WGS sequence"/>
</dbReference>
<accession>A0A2V2YX58</accession>
<evidence type="ECO:0000313" key="2">
    <source>
        <dbReference type="Proteomes" id="UP000246635"/>
    </source>
</evidence>
<proteinExistence type="predicted"/>
<comment type="caution">
    <text evidence="1">The sequence shown here is derived from an EMBL/GenBank/DDBJ whole genome shotgun (WGS) entry which is preliminary data.</text>
</comment>
<sequence>MSQGLIDAVYSVLKQDELILTYLGLQRGSPPELLTKRFIKGIETDAVTISENVPQIQTYIMPGRFGHNHMVYAGKFCIDCYAKTSVDARVMADRAFKLLHDEYIAHESFRSFRCHLAYDTDFATGITGIKGYKAIYDVDYVRK</sequence>
<dbReference type="AlphaFoldDB" id="A0A2V2YX58"/>
<keyword evidence="2" id="KW-1185">Reference proteome</keyword>
<reference evidence="1 2" key="1">
    <citation type="submission" date="2018-05" db="EMBL/GenBank/DDBJ databases">
        <title>Genomic Encyclopedia of Type Strains, Phase III (KMG-III): the genomes of soil and plant-associated and newly described type strains.</title>
        <authorList>
            <person name="Whitman W."/>
        </authorList>
    </citation>
    <scope>NUCLEOTIDE SEQUENCE [LARGE SCALE GENOMIC DNA]</scope>
    <source>
        <strain evidence="1 2">CECT 5696</strain>
    </source>
</reference>
<name>A0A2V2YX58_9BACL</name>
<evidence type="ECO:0000313" key="1">
    <source>
        <dbReference type="EMBL" id="PWW06332.1"/>
    </source>
</evidence>
<gene>
    <name evidence="1" type="ORF">DFQ01_103234</name>
</gene>